<evidence type="ECO:0000313" key="2">
    <source>
        <dbReference type="Proteomes" id="UP000277580"/>
    </source>
</evidence>
<name>A0A3N4KKX2_9PEZI</name>
<dbReference type="EMBL" id="ML119147">
    <property type="protein sequence ID" value="RPB09952.1"/>
    <property type="molecule type" value="Genomic_DNA"/>
</dbReference>
<accession>A0A3N4KKX2</accession>
<reference evidence="1 2" key="1">
    <citation type="journal article" date="2018" name="Nat. Ecol. Evol.">
        <title>Pezizomycetes genomes reveal the molecular basis of ectomycorrhizal truffle lifestyle.</title>
        <authorList>
            <person name="Murat C."/>
            <person name="Payen T."/>
            <person name="Noel B."/>
            <person name="Kuo A."/>
            <person name="Morin E."/>
            <person name="Chen J."/>
            <person name="Kohler A."/>
            <person name="Krizsan K."/>
            <person name="Balestrini R."/>
            <person name="Da Silva C."/>
            <person name="Montanini B."/>
            <person name="Hainaut M."/>
            <person name="Levati E."/>
            <person name="Barry K.W."/>
            <person name="Belfiori B."/>
            <person name="Cichocki N."/>
            <person name="Clum A."/>
            <person name="Dockter R.B."/>
            <person name="Fauchery L."/>
            <person name="Guy J."/>
            <person name="Iotti M."/>
            <person name="Le Tacon F."/>
            <person name="Lindquist E.A."/>
            <person name="Lipzen A."/>
            <person name="Malagnac F."/>
            <person name="Mello A."/>
            <person name="Molinier V."/>
            <person name="Miyauchi S."/>
            <person name="Poulain J."/>
            <person name="Riccioni C."/>
            <person name="Rubini A."/>
            <person name="Sitrit Y."/>
            <person name="Splivallo R."/>
            <person name="Traeger S."/>
            <person name="Wang M."/>
            <person name="Zifcakova L."/>
            <person name="Wipf D."/>
            <person name="Zambonelli A."/>
            <person name="Paolocci F."/>
            <person name="Nowrousian M."/>
            <person name="Ottonello S."/>
            <person name="Baldrian P."/>
            <person name="Spatafora J.W."/>
            <person name="Henrissat B."/>
            <person name="Nagy L.G."/>
            <person name="Aury J.M."/>
            <person name="Wincker P."/>
            <person name="Grigoriev I.V."/>
            <person name="Bonfante P."/>
            <person name="Martin F.M."/>
        </authorList>
    </citation>
    <scope>NUCLEOTIDE SEQUENCE [LARGE SCALE GENOMIC DNA]</scope>
    <source>
        <strain evidence="1 2">CCBAS932</strain>
    </source>
</reference>
<keyword evidence="2" id="KW-1185">Reference proteome</keyword>
<proteinExistence type="predicted"/>
<dbReference type="Proteomes" id="UP000277580">
    <property type="component" value="Unassembled WGS sequence"/>
</dbReference>
<organism evidence="1 2">
    <name type="scientific">Morchella conica CCBAS932</name>
    <dbReference type="NCBI Taxonomy" id="1392247"/>
    <lineage>
        <taxon>Eukaryota</taxon>
        <taxon>Fungi</taxon>
        <taxon>Dikarya</taxon>
        <taxon>Ascomycota</taxon>
        <taxon>Pezizomycotina</taxon>
        <taxon>Pezizomycetes</taxon>
        <taxon>Pezizales</taxon>
        <taxon>Morchellaceae</taxon>
        <taxon>Morchella</taxon>
    </lineage>
</organism>
<dbReference type="InParanoid" id="A0A3N4KKX2"/>
<sequence length="200" mass="21660">MKQLVSSTGLIQSPLRKKHNRPCHFMIMAQKESIPFSLVASCRTRVVCGSTHNVCSKTGSSITHTHGRYLGLLCGLPIHNLRSQTISPKTGKALIEAAICQPRTDIRAHGYMKVRLVSPLTHTPALFAELPPICMMEILAISPHNVLSGPPFPGPGLVFPTTPSASVKWWPPKGWSVWCCAAPYSATRGGVSVLPDKISC</sequence>
<protein>
    <submittedName>
        <fullName evidence="1">Uncharacterized protein</fullName>
    </submittedName>
</protein>
<dbReference type="AlphaFoldDB" id="A0A3N4KKX2"/>
<evidence type="ECO:0000313" key="1">
    <source>
        <dbReference type="EMBL" id="RPB09952.1"/>
    </source>
</evidence>
<gene>
    <name evidence="1" type="ORF">P167DRAFT_284421</name>
</gene>